<sequence>MVRRHGLGCRQATMLSPLSRLLVVVVVVPLLLLHFGVQCGRAAPSQASPHDVRQGGASQQSAAVTFGSGVMGTTTAGSTQNPSILHLASVQDHAAMDPDLSELNKLMQDCGATFYLEQTRDMTMFMPTNSAIKALLPIDLHQLPWEVKWRLLQYHIVPQEIINVEDIPLDTSKSFSTWEGSTIKITHKRRAANSNLRGQSASSAPALYLVNDISTVVSDPPRIENFNGASYKIDRVIIPPDMDLRSVEAAPVENRQNPEVRHQEPREQKRGHGNATNRPTPTNRPAAKNRTGRDEDGNDNSRAPATHGGRQQRHQKPQAGGEEDGVEKTLQNLTPVGHNSQTPVGNGAQAPDFLQNINKQHARWNQDLYLGTRIIGDAENTATEAMKPSTGIFSPSTISALGLPTLRSSSAGSIARSPAAISTLAIEEEQFPDYPPNSIQYNQNGPRPTQFGVPLSPEADGAGIVLPPHPFESLLVGNAPQKPKQAEGDEVLTAANNSAGQPLPSGKKTEDYRHVERTPEDREHHLESPKQTDARGATSSSTLFLGENSDQTADISGSLFSTADTIQFDPHVVSPSIAALGLADGLLPVEELLTHFWSKPVSTKPSETQGTSAEEDASANGGRGEFRESSTQGRHQKSAWGAQTRPGPLGDLAHLVALPGEYAHA</sequence>
<keyword evidence="4" id="KW-1185">Reference proteome</keyword>
<gene>
    <name evidence="3" type="ORF">BESB_079320</name>
</gene>
<dbReference type="KEGG" id="bbes:BESB_079320"/>
<dbReference type="Gene3D" id="2.30.180.10">
    <property type="entry name" value="FAS1 domain"/>
    <property type="match status" value="1"/>
</dbReference>
<feature type="domain" description="FAS1" evidence="2">
    <location>
        <begin position="87"/>
        <end position="237"/>
    </location>
</feature>
<dbReference type="Proteomes" id="UP000224006">
    <property type="component" value="Chromosome VII"/>
</dbReference>
<evidence type="ECO:0000259" key="2">
    <source>
        <dbReference type="PROSITE" id="PS50213"/>
    </source>
</evidence>
<protein>
    <submittedName>
        <fullName evidence="3">Fasciclin domain-containing protein</fullName>
    </submittedName>
</protein>
<dbReference type="EMBL" id="NWUJ01000008">
    <property type="protein sequence ID" value="PFH33716.1"/>
    <property type="molecule type" value="Genomic_DNA"/>
</dbReference>
<dbReference type="SUPFAM" id="SSF82153">
    <property type="entry name" value="FAS1 domain"/>
    <property type="match status" value="1"/>
</dbReference>
<feature type="compositionally biased region" description="Polar residues" evidence="1">
    <location>
        <begin position="274"/>
        <end position="283"/>
    </location>
</feature>
<feature type="region of interest" description="Disordered" evidence="1">
    <location>
        <begin position="250"/>
        <end position="325"/>
    </location>
</feature>
<organism evidence="3 4">
    <name type="scientific">Besnoitia besnoiti</name>
    <name type="common">Apicomplexan protozoan</name>
    <dbReference type="NCBI Taxonomy" id="94643"/>
    <lineage>
        <taxon>Eukaryota</taxon>
        <taxon>Sar</taxon>
        <taxon>Alveolata</taxon>
        <taxon>Apicomplexa</taxon>
        <taxon>Conoidasida</taxon>
        <taxon>Coccidia</taxon>
        <taxon>Eucoccidiorida</taxon>
        <taxon>Eimeriorina</taxon>
        <taxon>Sarcocystidae</taxon>
        <taxon>Besnoitia</taxon>
    </lineage>
</organism>
<dbReference type="VEuPathDB" id="ToxoDB:BESB_079320"/>
<evidence type="ECO:0000313" key="4">
    <source>
        <dbReference type="Proteomes" id="UP000224006"/>
    </source>
</evidence>
<evidence type="ECO:0000313" key="3">
    <source>
        <dbReference type="EMBL" id="PFH33716.1"/>
    </source>
</evidence>
<accession>A0A2A9MCQ8</accession>
<name>A0A2A9MCQ8_BESBE</name>
<dbReference type="RefSeq" id="XP_029217725.1">
    <property type="nucleotide sequence ID" value="XM_029366294.1"/>
</dbReference>
<dbReference type="OrthoDB" id="330233at2759"/>
<dbReference type="Pfam" id="PF02469">
    <property type="entry name" value="Fasciclin"/>
    <property type="match status" value="1"/>
</dbReference>
<comment type="caution">
    <text evidence="3">The sequence shown here is derived from an EMBL/GenBank/DDBJ whole genome shotgun (WGS) entry which is preliminary data.</text>
</comment>
<dbReference type="AlphaFoldDB" id="A0A2A9MCQ8"/>
<evidence type="ECO:0000256" key="1">
    <source>
        <dbReference type="SAM" id="MobiDB-lite"/>
    </source>
</evidence>
<feature type="region of interest" description="Disordered" evidence="1">
    <location>
        <begin position="600"/>
        <end position="652"/>
    </location>
</feature>
<feature type="region of interest" description="Disordered" evidence="1">
    <location>
        <begin position="441"/>
        <end position="466"/>
    </location>
</feature>
<dbReference type="PROSITE" id="PS50213">
    <property type="entry name" value="FAS1"/>
    <property type="match status" value="1"/>
</dbReference>
<dbReference type="InterPro" id="IPR000782">
    <property type="entry name" value="FAS1_domain"/>
</dbReference>
<feature type="compositionally biased region" description="Polar residues" evidence="1">
    <location>
        <begin position="537"/>
        <end position="548"/>
    </location>
</feature>
<feature type="compositionally biased region" description="Basic and acidic residues" evidence="1">
    <location>
        <begin position="507"/>
        <end position="533"/>
    </location>
</feature>
<feature type="region of interest" description="Disordered" evidence="1">
    <location>
        <begin position="496"/>
        <end position="548"/>
    </location>
</feature>
<feature type="compositionally biased region" description="Basic and acidic residues" evidence="1">
    <location>
        <begin position="256"/>
        <end position="270"/>
    </location>
</feature>
<dbReference type="GeneID" id="40312859"/>
<dbReference type="SMART" id="SM00554">
    <property type="entry name" value="FAS1"/>
    <property type="match status" value="1"/>
</dbReference>
<dbReference type="InterPro" id="IPR036378">
    <property type="entry name" value="FAS1_dom_sf"/>
</dbReference>
<proteinExistence type="predicted"/>
<reference evidence="3 4" key="1">
    <citation type="submission" date="2017-09" db="EMBL/GenBank/DDBJ databases">
        <title>Genome sequencing of Besnoitia besnoiti strain Bb-Ger1.</title>
        <authorList>
            <person name="Schares G."/>
            <person name="Venepally P."/>
            <person name="Lorenzi H.A."/>
        </authorList>
    </citation>
    <scope>NUCLEOTIDE SEQUENCE [LARGE SCALE GENOMIC DNA]</scope>
    <source>
        <strain evidence="3 4">Bb-Ger1</strain>
    </source>
</reference>
<feature type="compositionally biased region" description="Polar residues" evidence="1">
    <location>
        <begin position="600"/>
        <end position="612"/>
    </location>
</feature>